<proteinExistence type="predicted"/>
<accession>A0A4V4HDT9</accession>
<evidence type="ECO:0000313" key="4">
    <source>
        <dbReference type="Proteomes" id="UP000297245"/>
    </source>
</evidence>
<dbReference type="SUPFAM" id="SSF56219">
    <property type="entry name" value="DNase I-like"/>
    <property type="match status" value="1"/>
</dbReference>
<dbReference type="OrthoDB" id="3041680at2759"/>
<evidence type="ECO:0000256" key="1">
    <source>
        <dbReference type="SAM" id="SignalP"/>
    </source>
</evidence>
<feature type="chain" id="PRO_5020680382" description="Endonuclease/exonuclease/phosphatase domain-containing protein" evidence="1">
    <location>
        <begin position="21"/>
        <end position="320"/>
    </location>
</feature>
<sequence length="320" mass="35527">MAALAVISMLKMLVNVSVRCKDDMVSSDKEKPLGICTFCDEEATGALPWSGAAVNTSCNDLPVSNDDDGDGSVCVNLLRVKMLNVNGDLRVKLERPEFKNDFKNFDVIFYQETHLRPNEHECIQVPDGFQMFVKSRPGPKDLRRPWGGVITFARTELNASVRNDLSSTDILSLEIQRCILVNAYILPVNSTSWMDFTDVHPFEHLLRILIATYSMSLPVLIMGDLNARTGITQTNTAEPRSSSDTTTCGRGSRLIRELQSTGYSIVNGCMKLGPTADRATSFHGSSTTVIDYALVNDLIRERIQYFGIDSFDKDTSDHKA</sequence>
<protein>
    <recommendedName>
        <fullName evidence="2">Endonuclease/exonuclease/phosphatase domain-containing protein</fullName>
    </recommendedName>
</protein>
<dbReference type="InterPro" id="IPR005135">
    <property type="entry name" value="Endo/exonuclease/phosphatase"/>
</dbReference>
<feature type="domain" description="Endonuclease/exonuclease/phosphatase" evidence="2">
    <location>
        <begin position="84"/>
        <end position="318"/>
    </location>
</feature>
<dbReference type="Proteomes" id="UP000297245">
    <property type="component" value="Unassembled WGS sequence"/>
</dbReference>
<dbReference type="Pfam" id="PF03372">
    <property type="entry name" value="Exo_endo_phos"/>
    <property type="match status" value="1"/>
</dbReference>
<evidence type="ECO:0000259" key="2">
    <source>
        <dbReference type="Pfam" id="PF03372"/>
    </source>
</evidence>
<name>A0A4V4HDT9_DENBC</name>
<dbReference type="InterPro" id="IPR036691">
    <property type="entry name" value="Endo/exonu/phosph_ase_sf"/>
</dbReference>
<dbReference type="AlphaFoldDB" id="A0A4V4HDT9"/>
<keyword evidence="1" id="KW-0732">Signal</keyword>
<keyword evidence="4" id="KW-1185">Reference proteome</keyword>
<dbReference type="GO" id="GO:0003824">
    <property type="term" value="F:catalytic activity"/>
    <property type="evidence" value="ECO:0007669"/>
    <property type="project" value="InterPro"/>
</dbReference>
<organism evidence="3 4">
    <name type="scientific">Dendrothele bispora (strain CBS 962.96)</name>
    <dbReference type="NCBI Taxonomy" id="1314807"/>
    <lineage>
        <taxon>Eukaryota</taxon>
        <taxon>Fungi</taxon>
        <taxon>Dikarya</taxon>
        <taxon>Basidiomycota</taxon>
        <taxon>Agaricomycotina</taxon>
        <taxon>Agaricomycetes</taxon>
        <taxon>Agaricomycetidae</taxon>
        <taxon>Agaricales</taxon>
        <taxon>Agaricales incertae sedis</taxon>
        <taxon>Dendrothele</taxon>
    </lineage>
</organism>
<dbReference type="EMBL" id="ML179417">
    <property type="protein sequence ID" value="THU88225.1"/>
    <property type="molecule type" value="Genomic_DNA"/>
</dbReference>
<feature type="signal peptide" evidence="1">
    <location>
        <begin position="1"/>
        <end position="20"/>
    </location>
</feature>
<gene>
    <name evidence="3" type="ORF">K435DRAFT_866515</name>
</gene>
<dbReference type="Gene3D" id="3.60.10.10">
    <property type="entry name" value="Endonuclease/exonuclease/phosphatase"/>
    <property type="match status" value="1"/>
</dbReference>
<evidence type="ECO:0000313" key="3">
    <source>
        <dbReference type="EMBL" id="THU88225.1"/>
    </source>
</evidence>
<reference evidence="3 4" key="1">
    <citation type="journal article" date="2019" name="Nat. Ecol. Evol.">
        <title>Megaphylogeny resolves global patterns of mushroom evolution.</title>
        <authorList>
            <person name="Varga T."/>
            <person name="Krizsan K."/>
            <person name="Foldi C."/>
            <person name="Dima B."/>
            <person name="Sanchez-Garcia M."/>
            <person name="Sanchez-Ramirez S."/>
            <person name="Szollosi G.J."/>
            <person name="Szarkandi J.G."/>
            <person name="Papp V."/>
            <person name="Albert L."/>
            <person name="Andreopoulos W."/>
            <person name="Angelini C."/>
            <person name="Antonin V."/>
            <person name="Barry K.W."/>
            <person name="Bougher N.L."/>
            <person name="Buchanan P."/>
            <person name="Buyck B."/>
            <person name="Bense V."/>
            <person name="Catcheside P."/>
            <person name="Chovatia M."/>
            <person name="Cooper J."/>
            <person name="Damon W."/>
            <person name="Desjardin D."/>
            <person name="Finy P."/>
            <person name="Geml J."/>
            <person name="Haridas S."/>
            <person name="Hughes K."/>
            <person name="Justo A."/>
            <person name="Karasinski D."/>
            <person name="Kautmanova I."/>
            <person name="Kiss B."/>
            <person name="Kocsube S."/>
            <person name="Kotiranta H."/>
            <person name="LaButti K.M."/>
            <person name="Lechner B.E."/>
            <person name="Liimatainen K."/>
            <person name="Lipzen A."/>
            <person name="Lukacs Z."/>
            <person name="Mihaltcheva S."/>
            <person name="Morgado L.N."/>
            <person name="Niskanen T."/>
            <person name="Noordeloos M.E."/>
            <person name="Ohm R.A."/>
            <person name="Ortiz-Santana B."/>
            <person name="Ovrebo C."/>
            <person name="Racz N."/>
            <person name="Riley R."/>
            <person name="Savchenko A."/>
            <person name="Shiryaev A."/>
            <person name="Soop K."/>
            <person name="Spirin V."/>
            <person name="Szebenyi C."/>
            <person name="Tomsovsky M."/>
            <person name="Tulloss R.E."/>
            <person name="Uehling J."/>
            <person name="Grigoriev I.V."/>
            <person name="Vagvolgyi C."/>
            <person name="Papp T."/>
            <person name="Martin F.M."/>
            <person name="Miettinen O."/>
            <person name="Hibbett D.S."/>
            <person name="Nagy L.G."/>
        </authorList>
    </citation>
    <scope>NUCLEOTIDE SEQUENCE [LARGE SCALE GENOMIC DNA]</scope>
    <source>
        <strain evidence="3 4">CBS 962.96</strain>
    </source>
</reference>